<evidence type="ECO:0008006" key="4">
    <source>
        <dbReference type="Google" id="ProtNLM"/>
    </source>
</evidence>
<dbReference type="OrthoDB" id="10669894at2759"/>
<accession>A0A8H6VL24</accession>
<organism evidence="2 3">
    <name type="scientific">Pseudocercospora fuligena</name>
    <dbReference type="NCBI Taxonomy" id="685502"/>
    <lineage>
        <taxon>Eukaryota</taxon>
        <taxon>Fungi</taxon>
        <taxon>Dikarya</taxon>
        <taxon>Ascomycota</taxon>
        <taxon>Pezizomycotina</taxon>
        <taxon>Dothideomycetes</taxon>
        <taxon>Dothideomycetidae</taxon>
        <taxon>Mycosphaerellales</taxon>
        <taxon>Mycosphaerellaceae</taxon>
        <taxon>Pseudocercospora</taxon>
    </lineage>
</organism>
<evidence type="ECO:0000313" key="3">
    <source>
        <dbReference type="Proteomes" id="UP000660729"/>
    </source>
</evidence>
<gene>
    <name evidence="2" type="ORF">HII31_06614</name>
</gene>
<evidence type="ECO:0000256" key="1">
    <source>
        <dbReference type="SAM" id="MobiDB-lite"/>
    </source>
</evidence>
<dbReference type="Proteomes" id="UP000660729">
    <property type="component" value="Unassembled WGS sequence"/>
</dbReference>
<feature type="region of interest" description="Disordered" evidence="1">
    <location>
        <begin position="9"/>
        <end position="123"/>
    </location>
</feature>
<dbReference type="EMBL" id="JABCIY010000151">
    <property type="protein sequence ID" value="KAF7191969.1"/>
    <property type="molecule type" value="Genomic_DNA"/>
</dbReference>
<feature type="compositionally biased region" description="Low complexity" evidence="1">
    <location>
        <begin position="70"/>
        <end position="94"/>
    </location>
</feature>
<evidence type="ECO:0000313" key="2">
    <source>
        <dbReference type="EMBL" id="KAF7191969.1"/>
    </source>
</evidence>
<feature type="compositionally biased region" description="Polar residues" evidence="1">
    <location>
        <begin position="104"/>
        <end position="122"/>
    </location>
</feature>
<sequence length="415" mass="46510">MDDRLKELLDLLGEEDLPPRVPTPLLEESQHELEEVVSDQGYLRSTSDRVNVRAVHTTPGTQQLDPPSPSQTASASNSSDTPPLPPSTSRTAATEMEIIPGTITADQSGESVETSTKPSASSAADVVFGNEDVLELIFDILPMRDLLIVQRVTTTSRYVVRTRPKFQRRLFLEEGDLDDVHEDEMAEDTRYIQDLAAFPEEWIEDLPEQYYAEKITFNPLLVEQCVNIRGLSPLKFRAMPRILPELLDAKIGKKSSCRCMFFTQPPLRMETLSVNVNAKACEKAHMSIHFLSKLEEGFGDQHLAGSEVENLGAGKTLGAMVDALNFAVKKQCKYMVPRSDEYCTWTFGLAEGKSAALLYMEDFQEEDQLWDDAVGSQDGGSIKDDRYVLTDEEIDRVEEICDGKYVERGWLESVD</sequence>
<dbReference type="AlphaFoldDB" id="A0A8H6VL24"/>
<name>A0A8H6VL24_9PEZI</name>
<proteinExistence type="predicted"/>
<reference evidence="2" key="1">
    <citation type="submission" date="2020-04" db="EMBL/GenBank/DDBJ databases">
        <title>Draft genome resource of the tomato pathogen Pseudocercospora fuligena.</title>
        <authorList>
            <person name="Zaccaron A."/>
        </authorList>
    </citation>
    <scope>NUCLEOTIDE SEQUENCE</scope>
    <source>
        <strain evidence="2">PF001</strain>
    </source>
</reference>
<protein>
    <recommendedName>
        <fullName evidence="4">F-box domain-containing protein</fullName>
    </recommendedName>
</protein>
<comment type="caution">
    <text evidence="2">The sequence shown here is derived from an EMBL/GenBank/DDBJ whole genome shotgun (WGS) entry which is preliminary data.</text>
</comment>
<keyword evidence="3" id="KW-1185">Reference proteome</keyword>